<dbReference type="Proteomes" id="UP000299102">
    <property type="component" value="Unassembled WGS sequence"/>
</dbReference>
<organism evidence="1 2">
    <name type="scientific">Eumeta variegata</name>
    <name type="common">Bagworm moth</name>
    <name type="synonym">Eumeta japonica</name>
    <dbReference type="NCBI Taxonomy" id="151549"/>
    <lineage>
        <taxon>Eukaryota</taxon>
        <taxon>Metazoa</taxon>
        <taxon>Ecdysozoa</taxon>
        <taxon>Arthropoda</taxon>
        <taxon>Hexapoda</taxon>
        <taxon>Insecta</taxon>
        <taxon>Pterygota</taxon>
        <taxon>Neoptera</taxon>
        <taxon>Endopterygota</taxon>
        <taxon>Lepidoptera</taxon>
        <taxon>Glossata</taxon>
        <taxon>Ditrysia</taxon>
        <taxon>Tineoidea</taxon>
        <taxon>Psychidae</taxon>
        <taxon>Oiketicinae</taxon>
        <taxon>Eumeta</taxon>
    </lineage>
</organism>
<proteinExistence type="predicted"/>
<accession>A0A4C1ZH67</accession>
<evidence type="ECO:0000313" key="1">
    <source>
        <dbReference type="EMBL" id="GBP85957.1"/>
    </source>
</evidence>
<comment type="caution">
    <text evidence="1">The sequence shown here is derived from an EMBL/GenBank/DDBJ whole genome shotgun (WGS) entry which is preliminary data.</text>
</comment>
<dbReference type="OrthoDB" id="533508at2759"/>
<name>A0A4C1ZH67_EUMVA</name>
<dbReference type="EMBL" id="BGZK01001772">
    <property type="protein sequence ID" value="GBP85957.1"/>
    <property type="molecule type" value="Genomic_DNA"/>
</dbReference>
<dbReference type="AlphaFoldDB" id="A0A4C1ZH67"/>
<protein>
    <submittedName>
        <fullName evidence="1">Uncharacterized protein</fullName>
    </submittedName>
</protein>
<gene>
    <name evidence="1" type="ORF">EVAR_63104_1</name>
</gene>
<sequence>MTPHTFLRTGSSSSNSCLKYFISTCRTGQTEPMFLESSWDVVWHPRICGGGATVVVAELHKRRAKLNYPHDLTHGVGVAQPLVATEPRYTTDQYLKCLLSFGHSANCPLRFSRRPRAARERTPAPPFLISNAIIASATSATADGLAPEGASQTKKFCLQVIKKRPRKPDVADVHEWSSAATVCSGRSVSPVADKNVAKAKEFVLEK</sequence>
<evidence type="ECO:0000313" key="2">
    <source>
        <dbReference type="Proteomes" id="UP000299102"/>
    </source>
</evidence>
<reference evidence="1 2" key="1">
    <citation type="journal article" date="2019" name="Commun. Biol.">
        <title>The bagworm genome reveals a unique fibroin gene that provides high tensile strength.</title>
        <authorList>
            <person name="Kono N."/>
            <person name="Nakamura H."/>
            <person name="Ohtoshi R."/>
            <person name="Tomita M."/>
            <person name="Numata K."/>
            <person name="Arakawa K."/>
        </authorList>
    </citation>
    <scope>NUCLEOTIDE SEQUENCE [LARGE SCALE GENOMIC DNA]</scope>
</reference>
<keyword evidence="2" id="KW-1185">Reference proteome</keyword>